<dbReference type="SUPFAM" id="SSF48498">
    <property type="entry name" value="Tetracyclin repressor-like, C-terminal domain"/>
    <property type="match status" value="1"/>
</dbReference>
<dbReference type="Pfam" id="PF21993">
    <property type="entry name" value="TetR_C_13_2"/>
    <property type="match status" value="1"/>
</dbReference>
<dbReference type="PANTHER" id="PTHR47506:SF3">
    <property type="entry name" value="HTH-TYPE TRANSCRIPTIONAL REGULATOR LMRA"/>
    <property type="match status" value="1"/>
</dbReference>
<name>H6MR59_GORPV</name>
<dbReference type="Proteomes" id="UP000009154">
    <property type="component" value="Chromosome"/>
</dbReference>
<dbReference type="STRING" id="1112204.GPOL_c39520"/>
<dbReference type="Gene3D" id="1.10.357.10">
    <property type="entry name" value="Tetracycline Repressor, domain 2"/>
    <property type="match status" value="1"/>
</dbReference>
<evidence type="ECO:0000256" key="2">
    <source>
        <dbReference type="ARBA" id="ARBA00023163"/>
    </source>
</evidence>
<dbReference type="eggNOG" id="COG1309">
    <property type="taxonomic scope" value="Bacteria"/>
</dbReference>
<proteinExistence type="predicted"/>
<evidence type="ECO:0000259" key="3">
    <source>
        <dbReference type="Pfam" id="PF21993"/>
    </source>
</evidence>
<protein>
    <submittedName>
        <fullName evidence="4">Putative transcriptional regulator, TetR family</fullName>
    </submittedName>
</protein>
<reference evidence="4 5" key="1">
    <citation type="journal article" date="2012" name="Appl. Environ. Microbiol.">
        <title>Involvement of two latex-clearing proteins during rubber degradation and insights into the subsequent degradation pathway revealed by the genome sequence of Gordonia polyisoprenivorans strain VH2.</title>
        <authorList>
            <person name="Hiessl S."/>
            <person name="Schuldes J."/>
            <person name="Thurmer A."/>
            <person name="Halbsguth T."/>
            <person name="Broker D."/>
            <person name="Angelov A."/>
            <person name="Liebl W."/>
            <person name="Daniel R."/>
            <person name="Steinbuchel A."/>
        </authorList>
    </citation>
    <scope>NUCLEOTIDE SEQUENCE [LARGE SCALE GENOMIC DNA]</scope>
    <source>
        <strain evidence="5">DSM 44266 / VH2</strain>
    </source>
</reference>
<evidence type="ECO:0000313" key="5">
    <source>
        <dbReference type="Proteomes" id="UP000009154"/>
    </source>
</evidence>
<keyword evidence="1" id="KW-0805">Transcription regulation</keyword>
<evidence type="ECO:0000256" key="1">
    <source>
        <dbReference type="ARBA" id="ARBA00023015"/>
    </source>
</evidence>
<feature type="domain" description="Transcriptional regulator LmrA/YxaF-like C-terminal" evidence="3">
    <location>
        <begin position="82"/>
        <end position="179"/>
    </location>
</feature>
<accession>H6MR59</accession>
<organism evidence="4 5">
    <name type="scientific">Gordonia polyisoprenivorans (strain DSM 44266 / VH2)</name>
    <dbReference type="NCBI Taxonomy" id="1112204"/>
    <lineage>
        <taxon>Bacteria</taxon>
        <taxon>Bacillati</taxon>
        <taxon>Actinomycetota</taxon>
        <taxon>Actinomycetes</taxon>
        <taxon>Mycobacteriales</taxon>
        <taxon>Gordoniaceae</taxon>
        <taxon>Gordonia</taxon>
    </lineage>
</organism>
<evidence type="ECO:0000313" key="4">
    <source>
        <dbReference type="EMBL" id="AFA74963.1"/>
    </source>
</evidence>
<keyword evidence="2" id="KW-0804">Transcription</keyword>
<sequence length="193" mass="20045">MKMRNDERITVAMGESLRRNGYAGSAIKKVLESSGAPNGSLYHHFPGGKRDVAASALRQMGAAYLQLVGGLLAVDGALPDIIMSAFDEAADDIERSGWINMCPVGTVAGEVADAEPALREVAAEVFTSWIEAGTALFATRGMSDADARTLALAVIGALEGAFVLARTLRSGDPIRAAGRSAAALASGLIREPD</sequence>
<dbReference type="InterPro" id="IPR054156">
    <property type="entry name" value="YxaF_TetR_C"/>
</dbReference>
<dbReference type="AlphaFoldDB" id="H6MR59"/>
<dbReference type="InterPro" id="IPR036271">
    <property type="entry name" value="Tet_transcr_reg_TetR-rel_C_sf"/>
</dbReference>
<dbReference type="KEGG" id="gpo:GPOL_c39520"/>
<dbReference type="HOGENOM" id="CLU_069356_28_1_11"/>
<keyword evidence="5" id="KW-1185">Reference proteome</keyword>
<dbReference type="EMBL" id="CP003119">
    <property type="protein sequence ID" value="AFA74963.1"/>
    <property type="molecule type" value="Genomic_DNA"/>
</dbReference>
<gene>
    <name evidence="4" type="ordered locus">GPOL_c39520</name>
</gene>
<dbReference type="PANTHER" id="PTHR47506">
    <property type="entry name" value="TRANSCRIPTIONAL REGULATORY PROTEIN"/>
    <property type="match status" value="1"/>
</dbReference>
<dbReference type="InterPro" id="IPR009057">
    <property type="entry name" value="Homeodomain-like_sf"/>
</dbReference>
<dbReference type="SUPFAM" id="SSF46689">
    <property type="entry name" value="Homeodomain-like"/>
    <property type="match status" value="1"/>
</dbReference>